<reference evidence="1 2" key="1">
    <citation type="submission" date="2019-05" db="EMBL/GenBank/DDBJ databases">
        <title>Another draft genome of Portunus trituberculatus and its Hox gene families provides insights of decapod evolution.</title>
        <authorList>
            <person name="Jeong J.-H."/>
            <person name="Song I."/>
            <person name="Kim S."/>
            <person name="Choi T."/>
            <person name="Kim D."/>
            <person name="Ryu S."/>
            <person name="Kim W."/>
        </authorList>
    </citation>
    <scope>NUCLEOTIDE SEQUENCE [LARGE SCALE GENOMIC DNA]</scope>
    <source>
        <tissue evidence="1">Muscle</tissue>
    </source>
</reference>
<accession>A0A5B7FBH9</accession>
<sequence length="164" mass="17827">MQHRWCHGGGECGSDVPHGATRCKNKRLCLHGTSIWLHLALSLSSSGARHSLHERWARNIGIFAEQRCNPSHGWVLAAAQLSIGLKVSGSASPGLWHPNVAALAAILKVRLPSAVTRGCKATKKARHCASLKLMITRRCKAHQRHLTPPQTSLPFFPTSGIRGQ</sequence>
<dbReference type="Proteomes" id="UP000324222">
    <property type="component" value="Unassembled WGS sequence"/>
</dbReference>
<keyword evidence="2" id="KW-1185">Reference proteome</keyword>
<dbReference type="AlphaFoldDB" id="A0A5B7FBH9"/>
<comment type="caution">
    <text evidence="1">The sequence shown here is derived from an EMBL/GenBank/DDBJ whole genome shotgun (WGS) entry which is preliminary data.</text>
</comment>
<proteinExistence type="predicted"/>
<evidence type="ECO:0000313" key="1">
    <source>
        <dbReference type="EMBL" id="MPC42855.1"/>
    </source>
</evidence>
<organism evidence="1 2">
    <name type="scientific">Portunus trituberculatus</name>
    <name type="common">Swimming crab</name>
    <name type="synonym">Neptunus trituberculatus</name>
    <dbReference type="NCBI Taxonomy" id="210409"/>
    <lineage>
        <taxon>Eukaryota</taxon>
        <taxon>Metazoa</taxon>
        <taxon>Ecdysozoa</taxon>
        <taxon>Arthropoda</taxon>
        <taxon>Crustacea</taxon>
        <taxon>Multicrustacea</taxon>
        <taxon>Malacostraca</taxon>
        <taxon>Eumalacostraca</taxon>
        <taxon>Eucarida</taxon>
        <taxon>Decapoda</taxon>
        <taxon>Pleocyemata</taxon>
        <taxon>Brachyura</taxon>
        <taxon>Eubrachyura</taxon>
        <taxon>Portunoidea</taxon>
        <taxon>Portunidae</taxon>
        <taxon>Portuninae</taxon>
        <taxon>Portunus</taxon>
    </lineage>
</organism>
<name>A0A5B7FBH9_PORTR</name>
<gene>
    <name evidence="1" type="ORF">E2C01_036487</name>
</gene>
<dbReference type="EMBL" id="VSRR010005595">
    <property type="protein sequence ID" value="MPC42855.1"/>
    <property type="molecule type" value="Genomic_DNA"/>
</dbReference>
<protein>
    <submittedName>
        <fullName evidence="1">Uncharacterized protein</fullName>
    </submittedName>
</protein>
<evidence type="ECO:0000313" key="2">
    <source>
        <dbReference type="Proteomes" id="UP000324222"/>
    </source>
</evidence>